<comment type="caution">
    <text evidence="2">The sequence shown here is derived from an EMBL/GenBank/DDBJ whole genome shotgun (WGS) entry which is preliminary data.</text>
</comment>
<dbReference type="Proteomes" id="UP001209257">
    <property type="component" value="Unassembled WGS sequence"/>
</dbReference>
<keyword evidence="1" id="KW-1133">Transmembrane helix</keyword>
<sequence length="241" mass="26653">MLRIEGGIIAVFCLIHLFAGKLRVLERVPRSRWLSFAGGVSVAYVFLVLFPEIAEIQVSLESHSPIALSSEHQAYLLALVGLSVFYGAERLVKGRKDGHEQPGEHKQGVFFMHLGVFALYNALVGYLLVHRESAEVQSLVFYGLAMGLHFLVNDYGMRKIHAHRYHQLGRWILAIAIVAGWLAGLALEESSALVHGLFAFLAGSTILNVLKEELPEERESRFIPFAAGVVLFTLLVIFSAG</sequence>
<dbReference type="RefSeq" id="WP_262995407.1">
    <property type="nucleotide sequence ID" value="NZ_JAOTJC010000012.1"/>
</dbReference>
<protein>
    <submittedName>
        <fullName evidence="2">Uncharacterized protein</fullName>
    </submittedName>
</protein>
<feature type="transmembrane region" description="Helical" evidence="1">
    <location>
        <begin position="109"/>
        <end position="127"/>
    </location>
</feature>
<feature type="transmembrane region" description="Helical" evidence="1">
    <location>
        <begin position="168"/>
        <end position="187"/>
    </location>
</feature>
<evidence type="ECO:0000256" key="1">
    <source>
        <dbReference type="SAM" id="Phobius"/>
    </source>
</evidence>
<feature type="transmembrane region" description="Helical" evidence="1">
    <location>
        <begin position="193"/>
        <end position="210"/>
    </location>
</feature>
<feature type="transmembrane region" description="Helical" evidence="1">
    <location>
        <begin position="33"/>
        <end position="53"/>
    </location>
</feature>
<organism evidence="2 3">
    <name type="scientific">Alteromonas salexigens</name>
    <dbReference type="NCBI Taxonomy" id="2982530"/>
    <lineage>
        <taxon>Bacteria</taxon>
        <taxon>Pseudomonadati</taxon>
        <taxon>Pseudomonadota</taxon>
        <taxon>Gammaproteobacteria</taxon>
        <taxon>Alteromonadales</taxon>
        <taxon>Alteromonadaceae</taxon>
        <taxon>Alteromonas/Salinimonas group</taxon>
        <taxon>Alteromonas</taxon>
    </lineage>
</organism>
<feature type="transmembrane region" description="Helical" evidence="1">
    <location>
        <begin position="222"/>
        <end position="240"/>
    </location>
</feature>
<reference evidence="3" key="1">
    <citation type="submission" date="2023-07" db="EMBL/GenBank/DDBJ databases">
        <title>Study on multiphase classification of strain Alteromonas salexigens isolated from the Yellow Sea.</title>
        <authorList>
            <person name="Sun L."/>
        </authorList>
    </citation>
    <scope>NUCLEOTIDE SEQUENCE [LARGE SCALE GENOMIC DNA]</scope>
    <source>
        <strain evidence="3">ASW11-19</strain>
    </source>
</reference>
<gene>
    <name evidence="2" type="ORF">OCL06_13400</name>
</gene>
<feature type="transmembrane region" description="Helical" evidence="1">
    <location>
        <begin position="6"/>
        <end position="24"/>
    </location>
</feature>
<proteinExistence type="predicted"/>
<feature type="transmembrane region" description="Helical" evidence="1">
    <location>
        <begin position="73"/>
        <end position="88"/>
    </location>
</feature>
<keyword evidence="1" id="KW-0812">Transmembrane</keyword>
<name>A0ABT2VR29_9ALTE</name>
<feature type="transmembrane region" description="Helical" evidence="1">
    <location>
        <begin position="139"/>
        <end position="156"/>
    </location>
</feature>
<dbReference type="EMBL" id="JAOTJC010000012">
    <property type="protein sequence ID" value="MCU7555585.1"/>
    <property type="molecule type" value="Genomic_DNA"/>
</dbReference>
<evidence type="ECO:0000313" key="2">
    <source>
        <dbReference type="EMBL" id="MCU7555585.1"/>
    </source>
</evidence>
<evidence type="ECO:0000313" key="3">
    <source>
        <dbReference type="Proteomes" id="UP001209257"/>
    </source>
</evidence>
<accession>A0ABT2VR29</accession>
<keyword evidence="3" id="KW-1185">Reference proteome</keyword>
<keyword evidence="1" id="KW-0472">Membrane</keyword>